<dbReference type="EMBL" id="CACVAY010000080">
    <property type="protein sequence ID" value="CAA6817032.1"/>
    <property type="molecule type" value="Genomic_DNA"/>
</dbReference>
<reference evidence="3" key="1">
    <citation type="submission" date="2020-01" db="EMBL/GenBank/DDBJ databases">
        <authorList>
            <person name="Meier V. D."/>
            <person name="Meier V D."/>
        </authorList>
    </citation>
    <scope>NUCLEOTIDE SEQUENCE</scope>
    <source>
        <strain evidence="3">HLG_WM_MAG_07</strain>
    </source>
</reference>
<evidence type="ECO:0000256" key="2">
    <source>
        <dbReference type="SAM" id="SignalP"/>
    </source>
</evidence>
<dbReference type="Pfam" id="PF12836">
    <property type="entry name" value="HHH_3"/>
    <property type="match status" value="1"/>
</dbReference>
<protein>
    <recommendedName>
        <fullName evidence="4">Competence protein ComEA</fullName>
    </recommendedName>
</protein>
<gene>
    <name evidence="3" type="ORF">HELGO_WM42700</name>
</gene>
<dbReference type="SUPFAM" id="SSF47781">
    <property type="entry name" value="RuvA domain 2-like"/>
    <property type="match status" value="1"/>
</dbReference>
<dbReference type="AlphaFoldDB" id="A0A6S6T8A2"/>
<feature type="signal peptide" evidence="2">
    <location>
        <begin position="1"/>
        <end position="23"/>
    </location>
</feature>
<evidence type="ECO:0000256" key="1">
    <source>
        <dbReference type="SAM" id="MobiDB-lite"/>
    </source>
</evidence>
<keyword evidence="2" id="KW-0732">Signal</keyword>
<accession>A0A6S6T8A2</accession>
<feature type="chain" id="PRO_5028026711" description="Competence protein ComEA" evidence="2">
    <location>
        <begin position="24"/>
        <end position="125"/>
    </location>
</feature>
<name>A0A6S6T8A2_9GAMM</name>
<dbReference type="NCBIfam" id="TIGR00426">
    <property type="entry name" value="competence protein ComEA helix-hairpin-helix repeat region"/>
    <property type="match status" value="1"/>
</dbReference>
<feature type="region of interest" description="Disordered" evidence="1">
    <location>
        <begin position="100"/>
        <end position="125"/>
    </location>
</feature>
<evidence type="ECO:0000313" key="3">
    <source>
        <dbReference type="EMBL" id="CAA6817032.1"/>
    </source>
</evidence>
<evidence type="ECO:0008006" key="4">
    <source>
        <dbReference type="Google" id="ProtNLM"/>
    </source>
</evidence>
<organism evidence="3">
    <name type="scientific">uncultured Thiotrichaceae bacterium</name>
    <dbReference type="NCBI Taxonomy" id="298394"/>
    <lineage>
        <taxon>Bacteria</taxon>
        <taxon>Pseudomonadati</taxon>
        <taxon>Pseudomonadota</taxon>
        <taxon>Gammaproteobacteria</taxon>
        <taxon>Thiotrichales</taxon>
        <taxon>Thiotrichaceae</taxon>
        <taxon>environmental samples</taxon>
    </lineage>
</organism>
<dbReference type="InterPro" id="IPR004509">
    <property type="entry name" value="Competence_ComEA_HhH"/>
</dbReference>
<dbReference type="Gene3D" id="1.10.150.280">
    <property type="entry name" value="AF1531-like domain"/>
    <property type="match status" value="1"/>
</dbReference>
<dbReference type="InterPro" id="IPR051675">
    <property type="entry name" value="Endo/Exo/Phosphatase_dom_1"/>
</dbReference>
<dbReference type="PANTHER" id="PTHR21180">
    <property type="entry name" value="ENDONUCLEASE/EXONUCLEASE/PHOSPHATASE FAMILY DOMAIN-CONTAINING PROTEIN 1"/>
    <property type="match status" value="1"/>
</dbReference>
<dbReference type="InterPro" id="IPR010994">
    <property type="entry name" value="RuvA_2-like"/>
</dbReference>
<sequence length="125" mass="13454">MNIVKKTIVGLTTALILTTSAFAGMVNINKADALTMQKNLKGVGKVKAESIVKYRKQHGAFKKIEDIVNVKGIGPKILKKNLKDLSLKQGAVKTIISNKQPTNAKVEKAPEAAPALKETTQESSK</sequence>
<proteinExistence type="predicted"/>
<dbReference type="PANTHER" id="PTHR21180:SF32">
    <property type="entry name" value="ENDONUCLEASE_EXONUCLEASE_PHOSPHATASE FAMILY DOMAIN-CONTAINING PROTEIN 1"/>
    <property type="match status" value="1"/>
</dbReference>